<sequence>MAASMLGIYREQRFSPGIHAAGDAEILERTGAALERAGHPVQLIAPECLPTMPPTAPVVFSMCQSLEALAILQDWEQQGVVVINTPAAVRACYRLSLVTTLGQSPLRFPHSIVLALDELSTHASAAAVLPASTAGWWVKRGDVHAMQDGDVLFAPNAAAVAAQLANLRQRAIRHAVVQAHLTGQEWKFYAVRDYGVVHAFAPHETPFLAIDPRRLHALACQVGEVLGLDIYGGDCLVTPDGELCLIDVNDWPSFRDCRPLAAIHIAQRILDQAQQRGVL</sequence>
<evidence type="ECO:0000313" key="2">
    <source>
        <dbReference type="Proteomes" id="UP000712673"/>
    </source>
</evidence>
<gene>
    <name evidence="1" type="ORF">FJZ47_05210</name>
</gene>
<dbReference type="Gene3D" id="3.30.470.20">
    <property type="entry name" value="ATP-grasp fold, B domain"/>
    <property type="match status" value="1"/>
</dbReference>
<organism evidence="1 2">
    <name type="scientific">Tectimicrobiota bacterium</name>
    <dbReference type="NCBI Taxonomy" id="2528274"/>
    <lineage>
        <taxon>Bacteria</taxon>
        <taxon>Pseudomonadati</taxon>
        <taxon>Nitrospinota/Tectimicrobiota group</taxon>
        <taxon>Candidatus Tectimicrobiota</taxon>
    </lineage>
</organism>
<dbReference type="AlphaFoldDB" id="A0A937VZX3"/>
<dbReference type="SUPFAM" id="SSF56059">
    <property type="entry name" value="Glutathione synthetase ATP-binding domain-like"/>
    <property type="match status" value="1"/>
</dbReference>
<evidence type="ECO:0008006" key="3">
    <source>
        <dbReference type="Google" id="ProtNLM"/>
    </source>
</evidence>
<accession>A0A937VZX3</accession>
<dbReference type="Proteomes" id="UP000712673">
    <property type="component" value="Unassembled WGS sequence"/>
</dbReference>
<proteinExistence type="predicted"/>
<comment type="caution">
    <text evidence="1">The sequence shown here is derived from an EMBL/GenBank/DDBJ whole genome shotgun (WGS) entry which is preliminary data.</text>
</comment>
<reference evidence="1" key="1">
    <citation type="submission" date="2019-03" db="EMBL/GenBank/DDBJ databases">
        <title>Lake Tanganyika Metagenome-Assembled Genomes (MAGs).</title>
        <authorList>
            <person name="Tran P."/>
        </authorList>
    </citation>
    <scope>NUCLEOTIDE SEQUENCE</scope>
    <source>
        <strain evidence="1">K_DeepCast_65m_m2_066</strain>
    </source>
</reference>
<name>A0A937VZX3_UNCTE</name>
<protein>
    <recommendedName>
        <fullName evidence="3">ATP-grasp domain-containing protein</fullName>
    </recommendedName>
</protein>
<evidence type="ECO:0000313" key="1">
    <source>
        <dbReference type="EMBL" id="MBM3223190.1"/>
    </source>
</evidence>
<dbReference type="EMBL" id="VGLS01000107">
    <property type="protein sequence ID" value="MBM3223190.1"/>
    <property type="molecule type" value="Genomic_DNA"/>
</dbReference>